<keyword evidence="4" id="KW-1185">Reference proteome</keyword>
<feature type="compositionally biased region" description="Polar residues" evidence="1">
    <location>
        <begin position="641"/>
        <end position="650"/>
    </location>
</feature>
<feature type="compositionally biased region" description="Basic and acidic residues" evidence="1">
    <location>
        <begin position="52"/>
        <end position="74"/>
    </location>
</feature>
<proteinExistence type="predicted"/>
<keyword evidence="2" id="KW-1133">Transmembrane helix</keyword>
<feature type="region of interest" description="Disordered" evidence="1">
    <location>
        <begin position="780"/>
        <end position="828"/>
    </location>
</feature>
<reference evidence="3" key="1">
    <citation type="journal article" date="2020" name="Fungal Divers.">
        <title>Resolving the Mortierellaceae phylogeny through synthesis of multi-gene phylogenetics and phylogenomics.</title>
        <authorList>
            <person name="Vandepol N."/>
            <person name="Liber J."/>
            <person name="Desiro A."/>
            <person name="Na H."/>
            <person name="Kennedy M."/>
            <person name="Barry K."/>
            <person name="Grigoriev I.V."/>
            <person name="Miller A.N."/>
            <person name="O'Donnell K."/>
            <person name="Stajich J.E."/>
            <person name="Bonito G."/>
        </authorList>
    </citation>
    <scope>NUCLEOTIDE SEQUENCE</scope>
    <source>
        <strain evidence="3">KOD948</strain>
    </source>
</reference>
<feature type="compositionally biased region" description="Basic and acidic residues" evidence="1">
    <location>
        <begin position="514"/>
        <end position="524"/>
    </location>
</feature>
<feature type="region of interest" description="Disordered" evidence="1">
    <location>
        <begin position="684"/>
        <end position="703"/>
    </location>
</feature>
<sequence length="1029" mass="116648">MSGQIHFVTPTNRWIGSIPLSTLDPLTLEPLSTYVRQDKHQHSKSSLGDDMNASKEADTEKTPSNEDEKFEERTTNISGQPVSLILARLQTTSQGCSCGCTVPAPPKHSDYYHAQHLLRLIFQTQRVRSRTLMAHFPQYFESLTNTSADHKLQHPQHQQRQTSAPSDASDVVIPINNLSYQQQHPTQATAAYNNHHSSSLQKSKVPRYVQSLVQNRSFKNPLTNTEIEGDPTFFAVLEPGCGGWWYEPWAMASRPAHLQGRSFHLGHTTQPCPHSRDESISTAQETVDSASMEKTPEMIQYEKELRKEKWRRGRIANLELEAQHELDWRRWQRSLDTSADRLKPQRVRKMRFRLGKDVALLEPAERSLRLPKRLRRPNGNKKDNLDQAVGMTGPVVTNMLSASGICQPAQTSAVAREQELTGIQSQSGDRHAYNEKEKTEMLEKSRRRFDGILYEEPLPTAMPWWDPNPQPFKMPETGLSPFAVSTLPEPVARHFGGTSIYAPVPSSGIPAQESRQDPCAHQGERQSQGQSTEGKGEGARQDETVPNCDTDGCEWVPVQAGDRVAVLIGTSKDFLLFPSFQRLLFRHLSQEDFDDHVCRVGAPLCPVSTVAIEGRRAQDGGRREDGSTEDDHGNMDDRRQSIASEATQTSNRDEYGQQITTGNTSRDQETRSWMSWIARRRSVNNEESTSAIGSRVQESSAWDDIQTQSISRTGSGCSVSIDISTEDAAVDIAIAAATAETDVKELPQTELPRNDEEKMSAEDAQQRWDLYLETLDREDYDSSDYSYSSSDEGEGDTDMDMDDPRYEFSDSSSSEDDRDDDRDESSSRTRQCSRSLSRWICAVFCCNRITPVSESRRARRRRLRRERWIRVQQQQREQEAQMLHQHLPGPIRRVIRPAQMHRCCQVAEFCRFYITILMAVVLMGAIVYGAVHVEQAQTRKAVRQIQKEPMLSPRPMPCHHHYRPRHRHHAPQQPLLLMEHSVAMAPESVPSPTAIAIGPPKIFSLRSLDHDRSSRQEEIQAKDQVAVKH</sequence>
<keyword evidence="2" id="KW-0812">Transmembrane</keyword>
<accession>A0A9P6PP74</accession>
<dbReference type="EMBL" id="JAAAJA010000803">
    <property type="protein sequence ID" value="KAG0249533.1"/>
    <property type="molecule type" value="Genomic_DNA"/>
</dbReference>
<feature type="compositionally biased region" description="Basic and acidic residues" evidence="1">
    <location>
        <begin position="534"/>
        <end position="543"/>
    </location>
</feature>
<feature type="region of interest" description="Disordered" evidence="1">
    <location>
        <begin position="37"/>
        <end position="74"/>
    </location>
</feature>
<dbReference type="Proteomes" id="UP000726737">
    <property type="component" value="Unassembled WGS sequence"/>
</dbReference>
<evidence type="ECO:0000256" key="1">
    <source>
        <dbReference type="SAM" id="MobiDB-lite"/>
    </source>
</evidence>
<feature type="region of interest" description="Disordered" evidence="1">
    <location>
        <begin position="744"/>
        <end position="765"/>
    </location>
</feature>
<feature type="transmembrane region" description="Helical" evidence="2">
    <location>
        <begin position="912"/>
        <end position="931"/>
    </location>
</feature>
<protein>
    <submittedName>
        <fullName evidence="3">Uncharacterized protein</fullName>
    </submittedName>
</protein>
<keyword evidence="2" id="KW-0472">Membrane</keyword>
<evidence type="ECO:0000313" key="4">
    <source>
        <dbReference type="Proteomes" id="UP000726737"/>
    </source>
</evidence>
<feature type="compositionally biased region" description="Basic and acidic residues" evidence="1">
    <location>
        <begin position="615"/>
        <end position="640"/>
    </location>
</feature>
<dbReference type="OrthoDB" id="2446444at2759"/>
<feature type="compositionally biased region" description="Acidic residues" evidence="1">
    <location>
        <begin position="791"/>
        <end position="801"/>
    </location>
</feature>
<feature type="region of interest" description="Disordered" evidence="1">
    <location>
        <begin position="615"/>
        <end position="671"/>
    </location>
</feature>
<evidence type="ECO:0000313" key="3">
    <source>
        <dbReference type="EMBL" id="KAG0249533.1"/>
    </source>
</evidence>
<feature type="region of interest" description="Disordered" evidence="1">
    <location>
        <begin position="1010"/>
        <end position="1029"/>
    </location>
</feature>
<feature type="compositionally biased region" description="Acidic residues" evidence="1">
    <location>
        <begin position="813"/>
        <end position="823"/>
    </location>
</feature>
<evidence type="ECO:0000256" key="2">
    <source>
        <dbReference type="SAM" id="Phobius"/>
    </source>
</evidence>
<feature type="region of interest" description="Disordered" evidence="1">
    <location>
        <begin position="498"/>
        <end position="548"/>
    </location>
</feature>
<dbReference type="AlphaFoldDB" id="A0A9P6PP74"/>
<feature type="compositionally biased region" description="Polar residues" evidence="1">
    <location>
        <begin position="685"/>
        <end position="703"/>
    </location>
</feature>
<name>A0A9P6PP74_9FUNG</name>
<feature type="compositionally biased region" description="Basic and acidic residues" evidence="1">
    <location>
        <begin position="1010"/>
        <end position="1021"/>
    </location>
</feature>
<organism evidence="3 4">
    <name type="scientific">Mortierella polycephala</name>
    <dbReference type="NCBI Taxonomy" id="41804"/>
    <lineage>
        <taxon>Eukaryota</taxon>
        <taxon>Fungi</taxon>
        <taxon>Fungi incertae sedis</taxon>
        <taxon>Mucoromycota</taxon>
        <taxon>Mortierellomycotina</taxon>
        <taxon>Mortierellomycetes</taxon>
        <taxon>Mortierellales</taxon>
        <taxon>Mortierellaceae</taxon>
        <taxon>Mortierella</taxon>
    </lineage>
</organism>
<comment type="caution">
    <text evidence="3">The sequence shown here is derived from an EMBL/GenBank/DDBJ whole genome shotgun (WGS) entry which is preliminary data.</text>
</comment>
<gene>
    <name evidence="3" type="ORF">BG011_009207</name>
</gene>